<dbReference type="Proteomes" id="UP000562984">
    <property type="component" value="Unassembled WGS sequence"/>
</dbReference>
<evidence type="ECO:0000259" key="1">
    <source>
        <dbReference type="Pfam" id="PF18029"/>
    </source>
</evidence>
<dbReference type="PANTHER" id="PTHR35908">
    <property type="entry name" value="HYPOTHETICAL FUSION PROTEIN"/>
    <property type="match status" value="1"/>
</dbReference>
<accession>A0A849A298</accession>
<evidence type="ECO:0000313" key="2">
    <source>
        <dbReference type="EMBL" id="NNG34675.1"/>
    </source>
</evidence>
<keyword evidence="3" id="KW-1185">Reference proteome</keyword>
<dbReference type="InterPro" id="IPR041581">
    <property type="entry name" value="Glyoxalase_6"/>
</dbReference>
<protein>
    <submittedName>
        <fullName evidence="2">VOC family protein</fullName>
    </submittedName>
</protein>
<organism evidence="2 3">
    <name type="scientific">Nakamurella aerolata</name>
    <dbReference type="NCBI Taxonomy" id="1656892"/>
    <lineage>
        <taxon>Bacteria</taxon>
        <taxon>Bacillati</taxon>
        <taxon>Actinomycetota</taxon>
        <taxon>Actinomycetes</taxon>
        <taxon>Nakamurellales</taxon>
        <taxon>Nakamurellaceae</taxon>
        <taxon>Nakamurella</taxon>
    </lineage>
</organism>
<dbReference type="Pfam" id="PF18029">
    <property type="entry name" value="Glyoxalase_6"/>
    <property type="match status" value="1"/>
</dbReference>
<dbReference type="EMBL" id="JABEND010000001">
    <property type="protein sequence ID" value="NNG34675.1"/>
    <property type="molecule type" value="Genomic_DNA"/>
</dbReference>
<sequence>MAGRGRDASWSAVLDSDDPKTLARFYAGLLGWELPEKLDDTWISLRPPQGQTGYLSFQLEENYRPPVWPAENPDDVPMQFHLDIAVDDVAAAVADATALGARLADFQPQDDVRVMLDPAGHPFCLWVNE</sequence>
<name>A0A849A298_9ACTN</name>
<dbReference type="PANTHER" id="PTHR35908:SF1">
    <property type="entry name" value="CONSERVED PROTEIN"/>
    <property type="match status" value="1"/>
</dbReference>
<evidence type="ECO:0000313" key="3">
    <source>
        <dbReference type="Proteomes" id="UP000562984"/>
    </source>
</evidence>
<comment type="caution">
    <text evidence="2">The sequence shown here is derived from an EMBL/GenBank/DDBJ whole genome shotgun (WGS) entry which is preliminary data.</text>
</comment>
<gene>
    <name evidence="2" type="ORF">HKD39_02840</name>
</gene>
<dbReference type="Gene3D" id="3.10.180.10">
    <property type="entry name" value="2,3-Dihydroxybiphenyl 1,2-Dioxygenase, domain 1"/>
    <property type="match status" value="1"/>
</dbReference>
<feature type="domain" description="Glyoxalase-like" evidence="1">
    <location>
        <begin position="12"/>
        <end position="125"/>
    </location>
</feature>
<dbReference type="AlphaFoldDB" id="A0A849A298"/>
<dbReference type="InterPro" id="IPR029068">
    <property type="entry name" value="Glyas_Bleomycin-R_OHBP_Dase"/>
</dbReference>
<reference evidence="2 3" key="1">
    <citation type="submission" date="2020-05" db="EMBL/GenBank/DDBJ databases">
        <title>Nakamurella sp. DB0629 isolated from air conditioner.</title>
        <authorList>
            <person name="Kim D.H."/>
            <person name="Kim D.-U."/>
        </authorList>
    </citation>
    <scope>NUCLEOTIDE SEQUENCE [LARGE SCALE GENOMIC DNA]</scope>
    <source>
        <strain evidence="2 3">DB0629</strain>
    </source>
</reference>
<proteinExistence type="predicted"/>
<dbReference type="SUPFAM" id="SSF54593">
    <property type="entry name" value="Glyoxalase/Bleomycin resistance protein/Dihydroxybiphenyl dioxygenase"/>
    <property type="match status" value="1"/>
</dbReference>